<name>A0AAW0PAG5_9GOBI</name>
<dbReference type="InterPro" id="IPR008271">
    <property type="entry name" value="Ser/Thr_kinase_AS"/>
</dbReference>
<dbReference type="Pfam" id="PF00069">
    <property type="entry name" value="Pkinase"/>
    <property type="match status" value="2"/>
</dbReference>
<comment type="caution">
    <text evidence="7">The sequence shown here is derived from an EMBL/GenBank/DDBJ whole genome shotgun (WGS) entry which is preliminary data.</text>
</comment>
<dbReference type="InterPro" id="IPR050494">
    <property type="entry name" value="Ser_Thr_dual-spec_kinase"/>
</dbReference>
<dbReference type="PANTHER" id="PTHR24058:SF53">
    <property type="entry name" value="HOMEODOMAIN-INTERACTING PROTEIN KINASE 2"/>
    <property type="match status" value="1"/>
</dbReference>
<organism evidence="7 8">
    <name type="scientific">Mugilogobius chulae</name>
    <name type="common">yellowstripe goby</name>
    <dbReference type="NCBI Taxonomy" id="88201"/>
    <lineage>
        <taxon>Eukaryota</taxon>
        <taxon>Metazoa</taxon>
        <taxon>Chordata</taxon>
        <taxon>Craniata</taxon>
        <taxon>Vertebrata</taxon>
        <taxon>Euteleostomi</taxon>
        <taxon>Actinopterygii</taxon>
        <taxon>Neopterygii</taxon>
        <taxon>Teleostei</taxon>
        <taxon>Neoteleostei</taxon>
        <taxon>Acanthomorphata</taxon>
        <taxon>Gobiaria</taxon>
        <taxon>Gobiiformes</taxon>
        <taxon>Gobioidei</taxon>
        <taxon>Gobiidae</taxon>
        <taxon>Gobionellinae</taxon>
        <taxon>Mugilogobius</taxon>
    </lineage>
</organism>
<evidence type="ECO:0000256" key="5">
    <source>
        <dbReference type="ARBA" id="ARBA00022840"/>
    </source>
</evidence>
<dbReference type="EMBL" id="JBBPFD010000008">
    <property type="protein sequence ID" value="KAK7916293.1"/>
    <property type="molecule type" value="Genomic_DNA"/>
</dbReference>
<evidence type="ECO:0000259" key="6">
    <source>
        <dbReference type="PROSITE" id="PS50011"/>
    </source>
</evidence>
<dbReference type="InterPro" id="IPR000719">
    <property type="entry name" value="Prot_kinase_dom"/>
</dbReference>
<dbReference type="GO" id="GO:0046332">
    <property type="term" value="F:SMAD binding"/>
    <property type="evidence" value="ECO:0007669"/>
    <property type="project" value="TreeGrafter"/>
</dbReference>
<keyword evidence="4" id="KW-0418">Kinase</keyword>
<protein>
    <recommendedName>
        <fullName evidence="6">Protein kinase domain-containing protein</fullName>
    </recommendedName>
</protein>
<dbReference type="SUPFAM" id="SSF56112">
    <property type="entry name" value="Protein kinase-like (PK-like)"/>
    <property type="match status" value="2"/>
</dbReference>
<keyword evidence="3" id="KW-0547">Nucleotide-binding</keyword>
<dbReference type="GO" id="GO:0016605">
    <property type="term" value="C:PML body"/>
    <property type="evidence" value="ECO:0007669"/>
    <property type="project" value="TreeGrafter"/>
</dbReference>
<dbReference type="PROSITE" id="PS50011">
    <property type="entry name" value="PROTEIN_KINASE_DOM"/>
    <property type="match status" value="2"/>
</dbReference>
<sequence length="699" mass="80153">MGRYREPVLSLDDIRELLPDNYMFMSVLRKGGFGQVLKCRTRDTRKPVAVKIPLFEQDTEDEIDLLSQLMDRNMDQRNIVKFYEAFDTPVGQAMIFEKLDLCLLEYTLNYRPLPLSDIRSIIKQMATALQALRDLSYIHCDLKLDNVMVVDRSQRPPQIKLIDFGMALHTSHARVGSKFLHKCNRPPEIILGLPFDESADMWCLGTMVFLLLFSFTLFPNKTEFETLKVMVKLFGQPPDHLLDQALWTVDFFKSLTGSWRLKTDDEYILHFDTEVDIYKTEKGASLQNMIELRLEDGSPEEVEQIPAFSDLLQQMLQMDGADRITPAQILEHPFICYKSEPAENATAQSSSDLFDIDFYKPLTRYQVEDILPEEYYAIKLLGDGKFGQMVRCKKPDHQIVTCKLPYPNNQTRHEVKILRKVVEKGLEQMSIIHLLDTVETGRGDVLLFEWLNMSLSEYMEKHKPLPLNDIRTIVEQTSTALLALNSLGIIHTGVSLESIWICSGKDQPLEIKLADFGGAIQKKKAVPGMTAQLVNYRAPELLLGLPFDSAIDMWSLGCMLVTMLTGFEMFPSRTEYETLRTIIHFFGVPPNIDKATKREECFYTENLVWRLKSVKRFEKFARLAPGTIQKNPIEEYISVPTLILLTFYLSLFSTDPFPKLKALLSTPAVNCIALVEAMLIVDPTLRMTPVKIQGHSFIW</sequence>
<dbReference type="Gene3D" id="1.10.510.10">
    <property type="entry name" value="Transferase(Phosphotransferase) domain 1"/>
    <property type="match status" value="2"/>
</dbReference>
<evidence type="ECO:0000256" key="4">
    <source>
        <dbReference type="ARBA" id="ARBA00022777"/>
    </source>
</evidence>
<dbReference type="Gene3D" id="3.30.200.20">
    <property type="entry name" value="Phosphorylase Kinase, domain 1"/>
    <property type="match status" value="2"/>
</dbReference>
<proteinExistence type="predicted"/>
<gene>
    <name evidence="7" type="ORF">WMY93_012054</name>
</gene>
<dbReference type="InterPro" id="IPR011009">
    <property type="entry name" value="Kinase-like_dom_sf"/>
</dbReference>
<dbReference type="Proteomes" id="UP001460270">
    <property type="component" value="Unassembled WGS sequence"/>
</dbReference>
<evidence type="ECO:0000313" key="7">
    <source>
        <dbReference type="EMBL" id="KAK7916293.1"/>
    </source>
</evidence>
<feature type="domain" description="Protein kinase" evidence="6">
    <location>
        <begin position="22"/>
        <end position="335"/>
    </location>
</feature>
<dbReference type="GO" id="GO:0045944">
    <property type="term" value="P:positive regulation of transcription by RNA polymerase II"/>
    <property type="evidence" value="ECO:0007669"/>
    <property type="project" value="TreeGrafter"/>
</dbReference>
<evidence type="ECO:0000256" key="3">
    <source>
        <dbReference type="ARBA" id="ARBA00022741"/>
    </source>
</evidence>
<evidence type="ECO:0000256" key="1">
    <source>
        <dbReference type="ARBA" id="ARBA00022527"/>
    </source>
</evidence>
<dbReference type="PROSITE" id="PS00108">
    <property type="entry name" value="PROTEIN_KINASE_ST"/>
    <property type="match status" value="1"/>
</dbReference>
<accession>A0AAW0PAG5</accession>
<dbReference type="GO" id="GO:0004674">
    <property type="term" value="F:protein serine/threonine kinase activity"/>
    <property type="evidence" value="ECO:0007669"/>
    <property type="project" value="UniProtKB-KW"/>
</dbReference>
<dbReference type="SMART" id="SM00220">
    <property type="entry name" value="S_TKc"/>
    <property type="match status" value="2"/>
</dbReference>
<dbReference type="GO" id="GO:0004713">
    <property type="term" value="F:protein tyrosine kinase activity"/>
    <property type="evidence" value="ECO:0007669"/>
    <property type="project" value="TreeGrafter"/>
</dbReference>
<dbReference type="GO" id="GO:0005737">
    <property type="term" value="C:cytoplasm"/>
    <property type="evidence" value="ECO:0007669"/>
    <property type="project" value="TreeGrafter"/>
</dbReference>
<dbReference type="PANTHER" id="PTHR24058">
    <property type="entry name" value="DUAL SPECIFICITY PROTEIN KINASE"/>
    <property type="match status" value="1"/>
</dbReference>
<evidence type="ECO:0000256" key="2">
    <source>
        <dbReference type="ARBA" id="ARBA00022679"/>
    </source>
</evidence>
<keyword evidence="2" id="KW-0808">Transferase</keyword>
<keyword evidence="1" id="KW-0723">Serine/threonine-protein kinase</keyword>
<dbReference type="GO" id="GO:0003714">
    <property type="term" value="F:transcription corepressor activity"/>
    <property type="evidence" value="ECO:0007669"/>
    <property type="project" value="TreeGrafter"/>
</dbReference>
<feature type="domain" description="Protein kinase" evidence="6">
    <location>
        <begin position="375"/>
        <end position="698"/>
    </location>
</feature>
<reference evidence="8" key="1">
    <citation type="submission" date="2024-04" db="EMBL/GenBank/DDBJ databases">
        <title>Salinicola lusitanus LLJ914,a marine bacterium isolated from the Okinawa Trough.</title>
        <authorList>
            <person name="Li J."/>
        </authorList>
    </citation>
    <scope>NUCLEOTIDE SEQUENCE [LARGE SCALE GENOMIC DNA]</scope>
</reference>
<dbReference type="GO" id="GO:0007224">
    <property type="term" value="P:smoothened signaling pathway"/>
    <property type="evidence" value="ECO:0007669"/>
    <property type="project" value="TreeGrafter"/>
</dbReference>
<dbReference type="GO" id="GO:0003713">
    <property type="term" value="F:transcription coactivator activity"/>
    <property type="evidence" value="ECO:0007669"/>
    <property type="project" value="TreeGrafter"/>
</dbReference>
<dbReference type="GO" id="GO:0005524">
    <property type="term" value="F:ATP binding"/>
    <property type="evidence" value="ECO:0007669"/>
    <property type="project" value="UniProtKB-KW"/>
</dbReference>
<dbReference type="AlphaFoldDB" id="A0AAW0PAG5"/>
<dbReference type="GO" id="GO:0042771">
    <property type="term" value="P:intrinsic apoptotic signaling pathway in response to DNA damage by p53 class mediator"/>
    <property type="evidence" value="ECO:0007669"/>
    <property type="project" value="TreeGrafter"/>
</dbReference>
<evidence type="ECO:0000313" key="8">
    <source>
        <dbReference type="Proteomes" id="UP001460270"/>
    </source>
</evidence>
<keyword evidence="5" id="KW-0067">ATP-binding</keyword>
<keyword evidence="8" id="KW-1185">Reference proteome</keyword>